<dbReference type="OrthoDB" id="569879at2"/>
<dbReference type="PROSITE" id="PS50965">
    <property type="entry name" value="NERD"/>
    <property type="match status" value="1"/>
</dbReference>
<dbReference type="Proteomes" id="UP000198853">
    <property type="component" value="Unassembled WGS sequence"/>
</dbReference>
<evidence type="ECO:0000313" key="3">
    <source>
        <dbReference type="Proteomes" id="UP000198853"/>
    </source>
</evidence>
<protein>
    <submittedName>
        <fullName evidence="2">Nuclease-related domain-containing protein</fullName>
    </submittedName>
</protein>
<keyword evidence="3" id="KW-1185">Reference proteome</keyword>
<organism evidence="2 3">
    <name type="scientific">Natribacillus halophilus</name>
    <dbReference type="NCBI Taxonomy" id="549003"/>
    <lineage>
        <taxon>Bacteria</taxon>
        <taxon>Bacillati</taxon>
        <taxon>Bacillota</taxon>
        <taxon>Bacilli</taxon>
        <taxon>Bacillales</taxon>
        <taxon>Bacillaceae</taxon>
        <taxon>Natribacillus</taxon>
    </lineage>
</organism>
<name>A0A1G8KQY3_9BACI</name>
<proteinExistence type="predicted"/>
<dbReference type="InterPro" id="IPR011528">
    <property type="entry name" value="NERD"/>
</dbReference>
<gene>
    <name evidence="2" type="ORF">SAMN04488123_102253</name>
</gene>
<dbReference type="RefSeq" id="WP_090396156.1">
    <property type="nucleotide sequence ID" value="NZ_FNEN01000002.1"/>
</dbReference>
<dbReference type="AlphaFoldDB" id="A0A1G8KQY3"/>
<accession>A0A1G8KQY3</accession>
<evidence type="ECO:0000313" key="2">
    <source>
        <dbReference type="EMBL" id="SDI45799.1"/>
    </source>
</evidence>
<dbReference type="Pfam" id="PF08378">
    <property type="entry name" value="NERD"/>
    <property type="match status" value="1"/>
</dbReference>
<reference evidence="2 3" key="1">
    <citation type="submission" date="2016-10" db="EMBL/GenBank/DDBJ databases">
        <authorList>
            <person name="de Groot N.N."/>
        </authorList>
    </citation>
    <scope>NUCLEOTIDE SEQUENCE [LARGE SCALE GENOMIC DNA]</scope>
    <source>
        <strain evidence="2 3">DSM 21771</strain>
    </source>
</reference>
<evidence type="ECO:0000259" key="1">
    <source>
        <dbReference type="PROSITE" id="PS50965"/>
    </source>
</evidence>
<sequence length="307" mass="36001">MIIKPRVIPEKLLQLESLQKLLRKTHIAYPLIEKAYKIERAGWQGEQSMDYYYDLLVLPSPFWLHQLRLQLNSHFFQMDTLLVTPKFILILEIKNVAGRLVFDHAHQQLIRTIGDQLDVFQDPVLQVEQQAASLQSWIQPRSLTNQKAEIKEIAPHPRHQKIIRPPALREIIENLSEQYHRQVSPDSTRTIAEALRDNHRPQPYSAMKKYNVTMADLRKGVFCPNCDVGIMEYWYGKWTCPHCRSTSYTAHYQALRDYAKLISPHISSGKCRDFLNLASTHIAKRLLQKMKLPSSGEDKWRVYHLHF</sequence>
<dbReference type="EMBL" id="FNEN01000002">
    <property type="protein sequence ID" value="SDI45799.1"/>
    <property type="molecule type" value="Genomic_DNA"/>
</dbReference>
<feature type="domain" description="NERD" evidence="1">
    <location>
        <begin position="41"/>
        <end position="157"/>
    </location>
</feature>